<name>A0A843WPR6_COLES</name>
<sequence>MYWGLSELIKERLGTHLQYNRSKDRPLQDGDARDIGRSPPNPPGTFQRDCCDPCSSHDGITAGVGRDTSENGSKWRACKRSFKSSSSPVANCQHKPTQQSFRRFQFLSWEPSSSVG</sequence>
<evidence type="ECO:0000313" key="3">
    <source>
        <dbReference type="Proteomes" id="UP000652761"/>
    </source>
</evidence>
<accession>A0A843WPR6</accession>
<evidence type="ECO:0000256" key="1">
    <source>
        <dbReference type="SAM" id="MobiDB-lite"/>
    </source>
</evidence>
<organism evidence="2 3">
    <name type="scientific">Colocasia esculenta</name>
    <name type="common">Wild taro</name>
    <name type="synonym">Arum esculentum</name>
    <dbReference type="NCBI Taxonomy" id="4460"/>
    <lineage>
        <taxon>Eukaryota</taxon>
        <taxon>Viridiplantae</taxon>
        <taxon>Streptophyta</taxon>
        <taxon>Embryophyta</taxon>
        <taxon>Tracheophyta</taxon>
        <taxon>Spermatophyta</taxon>
        <taxon>Magnoliopsida</taxon>
        <taxon>Liliopsida</taxon>
        <taxon>Araceae</taxon>
        <taxon>Aroideae</taxon>
        <taxon>Colocasieae</taxon>
        <taxon>Colocasia</taxon>
    </lineage>
</organism>
<feature type="compositionally biased region" description="Basic and acidic residues" evidence="1">
    <location>
        <begin position="21"/>
        <end position="36"/>
    </location>
</feature>
<comment type="caution">
    <text evidence="2">The sequence shown here is derived from an EMBL/GenBank/DDBJ whole genome shotgun (WGS) entry which is preliminary data.</text>
</comment>
<evidence type="ECO:0000313" key="2">
    <source>
        <dbReference type="EMBL" id="MQM12622.1"/>
    </source>
</evidence>
<keyword evidence="3" id="KW-1185">Reference proteome</keyword>
<proteinExistence type="predicted"/>
<dbReference type="AlphaFoldDB" id="A0A843WPR6"/>
<dbReference type="EMBL" id="NMUH01005381">
    <property type="protein sequence ID" value="MQM12622.1"/>
    <property type="molecule type" value="Genomic_DNA"/>
</dbReference>
<gene>
    <name evidence="2" type="ORF">Taro_045545</name>
</gene>
<dbReference type="Proteomes" id="UP000652761">
    <property type="component" value="Unassembled WGS sequence"/>
</dbReference>
<feature type="region of interest" description="Disordered" evidence="1">
    <location>
        <begin position="19"/>
        <end position="48"/>
    </location>
</feature>
<protein>
    <submittedName>
        <fullName evidence="2">Uncharacterized protein</fullName>
    </submittedName>
</protein>
<reference evidence="2" key="1">
    <citation type="submission" date="2017-07" db="EMBL/GenBank/DDBJ databases">
        <title>Taro Niue Genome Assembly and Annotation.</title>
        <authorList>
            <person name="Atibalentja N."/>
            <person name="Keating K."/>
            <person name="Fields C.J."/>
        </authorList>
    </citation>
    <scope>NUCLEOTIDE SEQUENCE</scope>
    <source>
        <strain evidence="2">Niue_2</strain>
        <tissue evidence="2">Leaf</tissue>
    </source>
</reference>